<sequence length="144" mass="16651">MSARFQNRLLRPLESMSLTNNQGADHSLSPVPDSQCIFMRGIRIGLGRTEWVENVEERPEAATPYTEFFFDYPRLPFLKIRLWGKDEQTPYLNEKSHFSRHAFHPSDIVAQIMLCMFSDDEDEPSIVLVEDSIWAIASQAGRFL</sequence>
<proteinExistence type="predicted"/>
<dbReference type="AlphaFoldDB" id="A0A0C3CKI3"/>
<accession>A0A0C3CKI3</accession>
<keyword evidence="2" id="KW-1185">Reference proteome</keyword>
<dbReference type="EMBL" id="KN831773">
    <property type="protein sequence ID" value="KIM44594.1"/>
    <property type="molecule type" value="Genomic_DNA"/>
</dbReference>
<protein>
    <submittedName>
        <fullName evidence="1">Uncharacterized protein</fullName>
    </submittedName>
</protein>
<evidence type="ECO:0000313" key="1">
    <source>
        <dbReference type="EMBL" id="KIM44594.1"/>
    </source>
</evidence>
<evidence type="ECO:0000313" key="2">
    <source>
        <dbReference type="Proteomes" id="UP000053424"/>
    </source>
</evidence>
<name>A0A0C3CKI3_HEBCY</name>
<dbReference type="HOGENOM" id="CLU_1796711_0_0_1"/>
<gene>
    <name evidence="1" type="ORF">M413DRAFT_25057</name>
</gene>
<reference evidence="1 2" key="1">
    <citation type="submission" date="2014-04" db="EMBL/GenBank/DDBJ databases">
        <authorList>
            <consortium name="DOE Joint Genome Institute"/>
            <person name="Kuo A."/>
            <person name="Gay G."/>
            <person name="Dore J."/>
            <person name="Kohler A."/>
            <person name="Nagy L.G."/>
            <person name="Floudas D."/>
            <person name="Copeland A."/>
            <person name="Barry K.W."/>
            <person name="Cichocki N."/>
            <person name="Veneault-Fourrey C."/>
            <person name="LaButti K."/>
            <person name="Lindquist E.A."/>
            <person name="Lipzen A."/>
            <person name="Lundell T."/>
            <person name="Morin E."/>
            <person name="Murat C."/>
            <person name="Sun H."/>
            <person name="Tunlid A."/>
            <person name="Henrissat B."/>
            <person name="Grigoriev I.V."/>
            <person name="Hibbett D.S."/>
            <person name="Martin F."/>
            <person name="Nordberg H.P."/>
            <person name="Cantor M.N."/>
            <person name="Hua S.X."/>
        </authorList>
    </citation>
    <scope>NUCLEOTIDE SEQUENCE [LARGE SCALE GENOMIC DNA]</scope>
    <source>
        <strain evidence="2">h7</strain>
    </source>
</reference>
<organism evidence="1 2">
    <name type="scientific">Hebeloma cylindrosporum</name>
    <dbReference type="NCBI Taxonomy" id="76867"/>
    <lineage>
        <taxon>Eukaryota</taxon>
        <taxon>Fungi</taxon>
        <taxon>Dikarya</taxon>
        <taxon>Basidiomycota</taxon>
        <taxon>Agaricomycotina</taxon>
        <taxon>Agaricomycetes</taxon>
        <taxon>Agaricomycetidae</taxon>
        <taxon>Agaricales</taxon>
        <taxon>Agaricineae</taxon>
        <taxon>Hymenogastraceae</taxon>
        <taxon>Hebeloma</taxon>
    </lineage>
</organism>
<dbReference type="Proteomes" id="UP000053424">
    <property type="component" value="Unassembled WGS sequence"/>
</dbReference>
<reference evidence="2" key="2">
    <citation type="submission" date="2015-01" db="EMBL/GenBank/DDBJ databases">
        <title>Evolutionary Origins and Diversification of the Mycorrhizal Mutualists.</title>
        <authorList>
            <consortium name="DOE Joint Genome Institute"/>
            <consortium name="Mycorrhizal Genomics Consortium"/>
            <person name="Kohler A."/>
            <person name="Kuo A."/>
            <person name="Nagy L.G."/>
            <person name="Floudas D."/>
            <person name="Copeland A."/>
            <person name="Barry K.W."/>
            <person name="Cichocki N."/>
            <person name="Veneault-Fourrey C."/>
            <person name="LaButti K."/>
            <person name="Lindquist E.A."/>
            <person name="Lipzen A."/>
            <person name="Lundell T."/>
            <person name="Morin E."/>
            <person name="Murat C."/>
            <person name="Riley R."/>
            <person name="Ohm R."/>
            <person name="Sun H."/>
            <person name="Tunlid A."/>
            <person name="Henrissat B."/>
            <person name="Grigoriev I.V."/>
            <person name="Hibbett D.S."/>
            <person name="Martin F."/>
        </authorList>
    </citation>
    <scope>NUCLEOTIDE SEQUENCE [LARGE SCALE GENOMIC DNA]</scope>
    <source>
        <strain evidence="2">h7</strain>
    </source>
</reference>